<feature type="compositionally biased region" description="Pro residues" evidence="1">
    <location>
        <begin position="81"/>
        <end position="93"/>
    </location>
</feature>
<name>A0A8T0I158_CERPU</name>
<feature type="compositionally biased region" description="Polar residues" evidence="1">
    <location>
        <begin position="29"/>
        <end position="48"/>
    </location>
</feature>
<feature type="compositionally biased region" description="Basic and acidic residues" evidence="1">
    <location>
        <begin position="1"/>
        <end position="11"/>
    </location>
</feature>
<dbReference type="EMBL" id="CM026425">
    <property type="protein sequence ID" value="KAG0576308.1"/>
    <property type="molecule type" value="Genomic_DNA"/>
</dbReference>
<dbReference type="AlphaFoldDB" id="A0A8T0I158"/>
<reference evidence="2" key="1">
    <citation type="submission" date="2020-06" db="EMBL/GenBank/DDBJ databases">
        <title>WGS assembly of Ceratodon purpureus strain R40.</title>
        <authorList>
            <person name="Carey S.B."/>
            <person name="Jenkins J."/>
            <person name="Shu S."/>
            <person name="Lovell J.T."/>
            <person name="Sreedasyam A."/>
            <person name="Maumus F."/>
            <person name="Tiley G.P."/>
            <person name="Fernandez-Pozo N."/>
            <person name="Barry K."/>
            <person name="Chen C."/>
            <person name="Wang M."/>
            <person name="Lipzen A."/>
            <person name="Daum C."/>
            <person name="Saski C.A."/>
            <person name="Payton A.C."/>
            <person name="Mcbreen J.C."/>
            <person name="Conrad R.E."/>
            <person name="Kollar L.M."/>
            <person name="Olsson S."/>
            <person name="Huttunen S."/>
            <person name="Landis J.B."/>
            <person name="Wickett N.J."/>
            <person name="Johnson M.G."/>
            <person name="Rensing S.A."/>
            <person name="Grimwood J."/>
            <person name="Schmutz J."/>
            <person name="Mcdaniel S.F."/>
        </authorList>
    </citation>
    <scope>NUCLEOTIDE SEQUENCE</scope>
    <source>
        <strain evidence="2">R40</strain>
    </source>
</reference>
<feature type="compositionally biased region" description="Basic residues" evidence="1">
    <location>
        <begin position="51"/>
        <end position="63"/>
    </location>
</feature>
<dbReference type="Proteomes" id="UP000822688">
    <property type="component" value="Chromosome 5"/>
</dbReference>
<sequence length="143" mass="15467">MNSARAERSEARSSGQRTSPAQPQPHPTPKSNTSPVESIPDSLSKQMGSLSHRHSPHHHHATPGHRFPEPSNPSIATLPPHASPCPAPAPAPPKHQALLLLSGLGFQLGSPSLGFASRVSLWREFSCLWRGFFFGFWVWDSGG</sequence>
<gene>
    <name evidence="2" type="ORF">KC19_5G070700</name>
</gene>
<protein>
    <submittedName>
        <fullName evidence="2">Uncharacterized protein</fullName>
    </submittedName>
</protein>
<feature type="region of interest" description="Disordered" evidence="1">
    <location>
        <begin position="1"/>
        <end position="94"/>
    </location>
</feature>
<evidence type="ECO:0000313" key="2">
    <source>
        <dbReference type="EMBL" id="KAG0576308.1"/>
    </source>
</evidence>
<accession>A0A8T0I158</accession>
<evidence type="ECO:0000313" key="3">
    <source>
        <dbReference type="Proteomes" id="UP000822688"/>
    </source>
</evidence>
<organism evidence="2 3">
    <name type="scientific">Ceratodon purpureus</name>
    <name type="common">Fire moss</name>
    <name type="synonym">Dicranum purpureum</name>
    <dbReference type="NCBI Taxonomy" id="3225"/>
    <lineage>
        <taxon>Eukaryota</taxon>
        <taxon>Viridiplantae</taxon>
        <taxon>Streptophyta</taxon>
        <taxon>Embryophyta</taxon>
        <taxon>Bryophyta</taxon>
        <taxon>Bryophytina</taxon>
        <taxon>Bryopsida</taxon>
        <taxon>Dicranidae</taxon>
        <taxon>Pseudoditrichales</taxon>
        <taxon>Ditrichaceae</taxon>
        <taxon>Ceratodon</taxon>
    </lineage>
</organism>
<keyword evidence="3" id="KW-1185">Reference proteome</keyword>
<proteinExistence type="predicted"/>
<evidence type="ECO:0000256" key="1">
    <source>
        <dbReference type="SAM" id="MobiDB-lite"/>
    </source>
</evidence>
<comment type="caution">
    <text evidence="2">The sequence shown here is derived from an EMBL/GenBank/DDBJ whole genome shotgun (WGS) entry which is preliminary data.</text>
</comment>